<evidence type="ECO:0000256" key="2">
    <source>
        <dbReference type="SAM" id="Phobius"/>
    </source>
</evidence>
<sequence>MFQPFGPPLVNNTGPSWHPEPTQRGTTNILWTCLITLGLCIWSSLHLNIPAHGQGSTQWLNKVPWVGVGIFAPEFVAWAAYTEYREARSLGPVLRKALSMTGPPGATPPDPEGGLSAPEAESEQRRCPKRKHEWTIVHCHFACMGGFCIRGAVDPETAEFMPPSHPRLVLTKASLLLLAENEPELIPDISEADIRDKSKANGLAKALICFQATWFCVQCIARMAQGMALTLLELNTFAHAICTVLIYIFWWHKPLDVEEPIAISGPHASAMAGYLLLESKYGSEVKKTNIYPTREIPDFDSKQAPFDWNDSNDMELDGFIGFAMASTYYGLMHALAWNAPFRHDVERLLWRISTIALGAPGPISVLIFVVVYLVPKEKWKLLSQVFDSVPDILVLAAVLAGFAMVLAGLAYIPLYIFARLDLPVQSFMSLAHLSPSALLATGWTDYIPHC</sequence>
<feature type="transmembrane region" description="Helical" evidence="2">
    <location>
        <begin position="318"/>
        <end position="336"/>
    </location>
</feature>
<dbReference type="PANTHER" id="PTHR35043:SF9">
    <property type="match status" value="1"/>
</dbReference>
<gene>
    <name evidence="3" type="ORF">QBC37DRAFT_476932</name>
</gene>
<name>A0AAN6XVS2_9PEZI</name>
<dbReference type="PANTHER" id="PTHR35043">
    <property type="entry name" value="TRANSCRIPTION FACTOR DOMAIN-CONTAINING PROTEIN"/>
    <property type="match status" value="1"/>
</dbReference>
<feature type="transmembrane region" description="Helical" evidence="2">
    <location>
        <begin position="29"/>
        <end position="49"/>
    </location>
</feature>
<dbReference type="EMBL" id="MU858407">
    <property type="protein sequence ID" value="KAK4206465.1"/>
    <property type="molecule type" value="Genomic_DNA"/>
</dbReference>
<keyword evidence="2" id="KW-0812">Transmembrane</keyword>
<feature type="transmembrane region" description="Helical" evidence="2">
    <location>
        <begin position="231"/>
        <end position="250"/>
    </location>
</feature>
<accession>A0AAN6XVS2</accession>
<evidence type="ECO:0000313" key="3">
    <source>
        <dbReference type="EMBL" id="KAK4206465.1"/>
    </source>
</evidence>
<proteinExistence type="predicted"/>
<feature type="region of interest" description="Disordered" evidence="1">
    <location>
        <begin position="99"/>
        <end position="126"/>
    </location>
</feature>
<keyword evidence="2" id="KW-1133">Transmembrane helix</keyword>
<dbReference type="AlphaFoldDB" id="A0AAN6XVS2"/>
<protein>
    <submittedName>
        <fullName evidence="3">Uncharacterized protein</fullName>
    </submittedName>
</protein>
<comment type="caution">
    <text evidence="3">The sequence shown here is derived from an EMBL/GenBank/DDBJ whole genome shotgun (WGS) entry which is preliminary data.</text>
</comment>
<feature type="region of interest" description="Disordered" evidence="1">
    <location>
        <begin position="1"/>
        <end position="22"/>
    </location>
</feature>
<feature type="transmembrane region" description="Helical" evidence="2">
    <location>
        <begin position="392"/>
        <end position="418"/>
    </location>
</feature>
<organism evidence="3 4">
    <name type="scientific">Rhypophila decipiens</name>
    <dbReference type="NCBI Taxonomy" id="261697"/>
    <lineage>
        <taxon>Eukaryota</taxon>
        <taxon>Fungi</taxon>
        <taxon>Dikarya</taxon>
        <taxon>Ascomycota</taxon>
        <taxon>Pezizomycotina</taxon>
        <taxon>Sordariomycetes</taxon>
        <taxon>Sordariomycetidae</taxon>
        <taxon>Sordariales</taxon>
        <taxon>Naviculisporaceae</taxon>
        <taxon>Rhypophila</taxon>
    </lineage>
</organism>
<feature type="transmembrane region" description="Helical" evidence="2">
    <location>
        <begin position="348"/>
        <end position="372"/>
    </location>
</feature>
<keyword evidence="2" id="KW-0472">Membrane</keyword>
<dbReference type="Proteomes" id="UP001301769">
    <property type="component" value="Unassembled WGS sequence"/>
</dbReference>
<evidence type="ECO:0000256" key="1">
    <source>
        <dbReference type="SAM" id="MobiDB-lite"/>
    </source>
</evidence>
<keyword evidence="4" id="KW-1185">Reference proteome</keyword>
<reference evidence="3" key="1">
    <citation type="journal article" date="2023" name="Mol. Phylogenet. Evol.">
        <title>Genome-scale phylogeny and comparative genomics of the fungal order Sordariales.</title>
        <authorList>
            <person name="Hensen N."/>
            <person name="Bonometti L."/>
            <person name="Westerberg I."/>
            <person name="Brannstrom I.O."/>
            <person name="Guillou S."/>
            <person name="Cros-Aarteil S."/>
            <person name="Calhoun S."/>
            <person name="Haridas S."/>
            <person name="Kuo A."/>
            <person name="Mondo S."/>
            <person name="Pangilinan J."/>
            <person name="Riley R."/>
            <person name="LaButti K."/>
            <person name="Andreopoulos B."/>
            <person name="Lipzen A."/>
            <person name="Chen C."/>
            <person name="Yan M."/>
            <person name="Daum C."/>
            <person name="Ng V."/>
            <person name="Clum A."/>
            <person name="Steindorff A."/>
            <person name="Ohm R.A."/>
            <person name="Martin F."/>
            <person name="Silar P."/>
            <person name="Natvig D.O."/>
            <person name="Lalanne C."/>
            <person name="Gautier V."/>
            <person name="Ament-Velasquez S.L."/>
            <person name="Kruys A."/>
            <person name="Hutchinson M.I."/>
            <person name="Powell A.J."/>
            <person name="Barry K."/>
            <person name="Miller A.N."/>
            <person name="Grigoriev I.V."/>
            <person name="Debuchy R."/>
            <person name="Gladieux P."/>
            <person name="Hiltunen Thoren M."/>
            <person name="Johannesson H."/>
        </authorList>
    </citation>
    <scope>NUCLEOTIDE SEQUENCE</scope>
    <source>
        <strain evidence="3">PSN293</strain>
    </source>
</reference>
<evidence type="ECO:0000313" key="4">
    <source>
        <dbReference type="Proteomes" id="UP001301769"/>
    </source>
</evidence>
<reference evidence="3" key="2">
    <citation type="submission" date="2023-05" db="EMBL/GenBank/DDBJ databases">
        <authorList>
            <consortium name="Lawrence Berkeley National Laboratory"/>
            <person name="Steindorff A."/>
            <person name="Hensen N."/>
            <person name="Bonometti L."/>
            <person name="Westerberg I."/>
            <person name="Brannstrom I.O."/>
            <person name="Guillou S."/>
            <person name="Cros-Aarteil S."/>
            <person name="Calhoun S."/>
            <person name="Haridas S."/>
            <person name="Kuo A."/>
            <person name="Mondo S."/>
            <person name="Pangilinan J."/>
            <person name="Riley R."/>
            <person name="Labutti K."/>
            <person name="Andreopoulos B."/>
            <person name="Lipzen A."/>
            <person name="Chen C."/>
            <person name="Yanf M."/>
            <person name="Daum C."/>
            <person name="Ng V."/>
            <person name="Clum A."/>
            <person name="Ohm R."/>
            <person name="Martin F."/>
            <person name="Silar P."/>
            <person name="Natvig D."/>
            <person name="Lalanne C."/>
            <person name="Gautier V."/>
            <person name="Ament-Velasquez S.L."/>
            <person name="Kruys A."/>
            <person name="Hutchinson M.I."/>
            <person name="Powell A.J."/>
            <person name="Barry K."/>
            <person name="Miller A.N."/>
            <person name="Grigoriev I.V."/>
            <person name="Debuchy R."/>
            <person name="Gladieux P."/>
            <person name="Thoren M.H."/>
            <person name="Johannesson H."/>
        </authorList>
    </citation>
    <scope>NUCLEOTIDE SEQUENCE</scope>
    <source>
        <strain evidence="3">PSN293</strain>
    </source>
</reference>